<name>A0A453JKK1_AEGTS</name>
<reference evidence="1" key="3">
    <citation type="journal article" date="2017" name="Nature">
        <title>Genome sequence of the progenitor of the wheat D genome Aegilops tauschii.</title>
        <authorList>
            <person name="Luo M.C."/>
            <person name="Gu Y.Q."/>
            <person name="Puiu D."/>
            <person name="Wang H."/>
            <person name="Twardziok S.O."/>
            <person name="Deal K.R."/>
            <person name="Huo N."/>
            <person name="Zhu T."/>
            <person name="Wang L."/>
            <person name="Wang Y."/>
            <person name="McGuire P.E."/>
            <person name="Liu S."/>
            <person name="Long H."/>
            <person name="Ramasamy R.K."/>
            <person name="Rodriguez J.C."/>
            <person name="Van S.L."/>
            <person name="Yuan L."/>
            <person name="Wang Z."/>
            <person name="Xia Z."/>
            <person name="Xiao L."/>
            <person name="Anderson O.D."/>
            <person name="Ouyang S."/>
            <person name="Liang Y."/>
            <person name="Zimin A.V."/>
            <person name="Pertea G."/>
            <person name="Qi P."/>
            <person name="Bennetzen J.L."/>
            <person name="Dai X."/>
            <person name="Dawson M.W."/>
            <person name="Muller H.G."/>
            <person name="Kugler K."/>
            <person name="Rivarola-Duarte L."/>
            <person name="Spannagl M."/>
            <person name="Mayer K.F.X."/>
            <person name="Lu F.H."/>
            <person name="Bevan M.W."/>
            <person name="Leroy P."/>
            <person name="Li P."/>
            <person name="You F.M."/>
            <person name="Sun Q."/>
            <person name="Liu Z."/>
            <person name="Lyons E."/>
            <person name="Wicker T."/>
            <person name="Salzberg S.L."/>
            <person name="Devos K.M."/>
            <person name="Dvorak J."/>
        </authorList>
    </citation>
    <scope>NUCLEOTIDE SEQUENCE [LARGE SCALE GENOMIC DNA]</scope>
    <source>
        <strain evidence="1">cv. AL8/78</strain>
    </source>
</reference>
<evidence type="ECO:0000313" key="1">
    <source>
        <dbReference type="EnsemblPlants" id="AET5Gv20096700.13"/>
    </source>
</evidence>
<keyword evidence="2" id="KW-1185">Reference proteome</keyword>
<proteinExistence type="predicted"/>
<protein>
    <submittedName>
        <fullName evidence="1">Uncharacterized protein</fullName>
    </submittedName>
</protein>
<dbReference type="AlphaFoldDB" id="A0A453JKK1"/>
<accession>A0A453JKK1</accession>
<reference evidence="2" key="2">
    <citation type="journal article" date="2017" name="Nat. Plants">
        <title>The Aegilops tauschii genome reveals multiple impacts of transposons.</title>
        <authorList>
            <person name="Zhao G."/>
            <person name="Zou C."/>
            <person name="Li K."/>
            <person name="Wang K."/>
            <person name="Li T."/>
            <person name="Gao L."/>
            <person name="Zhang X."/>
            <person name="Wang H."/>
            <person name="Yang Z."/>
            <person name="Liu X."/>
            <person name="Jiang W."/>
            <person name="Mao L."/>
            <person name="Kong X."/>
            <person name="Jiao Y."/>
            <person name="Jia J."/>
        </authorList>
    </citation>
    <scope>NUCLEOTIDE SEQUENCE [LARGE SCALE GENOMIC DNA]</scope>
    <source>
        <strain evidence="2">cv. AL8/78</strain>
    </source>
</reference>
<dbReference type="EnsemblPlants" id="AET5Gv20096700.13">
    <property type="protein sequence ID" value="AET5Gv20096700.13"/>
    <property type="gene ID" value="AET5Gv20096700"/>
</dbReference>
<organism evidence="1 2">
    <name type="scientific">Aegilops tauschii subsp. strangulata</name>
    <name type="common">Goatgrass</name>
    <dbReference type="NCBI Taxonomy" id="200361"/>
    <lineage>
        <taxon>Eukaryota</taxon>
        <taxon>Viridiplantae</taxon>
        <taxon>Streptophyta</taxon>
        <taxon>Embryophyta</taxon>
        <taxon>Tracheophyta</taxon>
        <taxon>Spermatophyta</taxon>
        <taxon>Magnoliopsida</taxon>
        <taxon>Liliopsida</taxon>
        <taxon>Poales</taxon>
        <taxon>Poaceae</taxon>
        <taxon>BOP clade</taxon>
        <taxon>Pooideae</taxon>
        <taxon>Triticodae</taxon>
        <taxon>Triticeae</taxon>
        <taxon>Triticinae</taxon>
        <taxon>Aegilops</taxon>
    </lineage>
</organism>
<dbReference type="Proteomes" id="UP000015105">
    <property type="component" value="Chromosome 5D"/>
</dbReference>
<reference evidence="1" key="5">
    <citation type="journal article" date="2021" name="G3 (Bethesda)">
        <title>Aegilops tauschii genome assembly Aet v5.0 features greater sequence contiguity and improved annotation.</title>
        <authorList>
            <person name="Wang L."/>
            <person name="Zhu T."/>
            <person name="Rodriguez J.C."/>
            <person name="Deal K.R."/>
            <person name="Dubcovsky J."/>
            <person name="McGuire P.E."/>
            <person name="Lux T."/>
            <person name="Spannagl M."/>
            <person name="Mayer K.F.X."/>
            <person name="Baldrich P."/>
            <person name="Meyers B.C."/>
            <person name="Huo N."/>
            <person name="Gu Y.Q."/>
            <person name="Zhou H."/>
            <person name="Devos K.M."/>
            <person name="Bennetzen J.L."/>
            <person name="Unver T."/>
            <person name="Budak H."/>
            <person name="Gulick P.J."/>
            <person name="Galiba G."/>
            <person name="Kalapos B."/>
            <person name="Nelson D.R."/>
            <person name="Li P."/>
            <person name="You F.M."/>
            <person name="Luo M.C."/>
            <person name="Dvorak J."/>
        </authorList>
    </citation>
    <scope>NUCLEOTIDE SEQUENCE [LARGE SCALE GENOMIC DNA]</scope>
    <source>
        <strain evidence="1">cv. AL8/78</strain>
    </source>
</reference>
<sequence>MFQHCMFCSISGGGWDQPCISPMYVSHCFLPASFTQILLEELYKHNVFHLACLTIFCSMMKVVAFCNAKAGWCDYDGSPVQVQSCMQMQWLQSHLPLEVSLGPN</sequence>
<evidence type="ECO:0000313" key="2">
    <source>
        <dbReference type="Proteomes" id="UP000015105"/>
    </source>
</evidence>
<dbReference type="Gramene" id="AET5Gv20096700.13">
    <property type="protein sequence ID" value="AET5Gv20096700.13"/>
    <property type="gene ID" value="AET5Gv20096700"/>
</dbReference>
<reference evidence="1" key="4">
    <citation type="submission" date="2019-03" db="UniProtKB">
        <authorList>
            <consortium name="EnsemblPlants"/>
        </authorList>
    </citation>
    <scope>IDENTIFICATION</scope>
</reference>
<reference evidence="2" key="1">
    <citation type="journal article" date="2014" name="Science">
        <title>Ancient hybridizations among the ancestral genomes of bread wheat.</title>
        <authorList>
            <consortium name="International Wheat Genome Sequencing Consortium,"/>
            <person name="Marcussen T."/>
            <person name="Sandve S.R."/>
            <person name="Heier L."/>
            <person name="Spannagl M."/>
            <person name="Pfeifer M."/>
            <person name="Jakobsen K.S."/>
            <person name="Wulff B.B."/>
            <person name="Steuernagel B."/>
            <person name="Mayer K.F."/>
            <person name="Olsen O.A."/>
        </authorList>
    </citation>
    <scope>NUCLEOTIDE SEQUENCE [LARGE SCALE GENOMIC DNA]</scope>
    <source>
        <strain evidence="2">cv. AL8/78</strain>
    </source>
</reference>